<dbReference type="InterPro" id="IPR010929">
    <property type="entry name" value="PDR_CDR_ABC"/>
</dbReference>
<dbReference type="GO" id="GO:0140359">
    <property type="term" value="F:ABC-type transporter activity"/>
    <property type="evidence" value="ECO:0007669"/>
    <property type="project" value="InterPro"/>
</dbReference>
<evidence type="ECO:0000256" key="1">
    <source>
        <dbReference type="ARBA" id="ARBA00004141"/>
    </source>
</evidence>
<evidence type="ECO:0000256" key="8">
    <source>
        <dbReference type="SAM" id="Phobius"/>
    </source>
</evidence>
<dbReference type="PANTHER" id="PTHR48041:SF139">
    <property type="entry name" value="PROTEIN SCARLET"/>
    <property type="match status" value="1"/>
</dbReference>
<dbReference type="Pfam" id="PF19055">
    <property type="entry name" value="ABC2_membrane_7"/>
    <property type="match status" value="1"/>
</dbReference>
<evidence type="ECO:0000256" key="6">
    <source>
        <dbReference type="ARBA" id="ARBA00022989"/>
    </source>
</evidence>
<accession>A0A836CAQ7</accession>
<dbReference type="PANTHER" id="PTHR48041">
    <property type="entry name" value="ABC TRANSPORTER G FAMILY MEMBER 28"/>
    <property type="match status" value="1"/>
</dbReference>
<dbReference type="GO" id="GO:0005524">
    <property type="term" value="F:ATP binding"/>
    <property type="evidence" value="ECO:0007669"/>
    <property type="project" value="UniProtKB-KW"/>
</dbReference>
<evidence type="ECO:0000259" key="9">
    <source>
        <dbReference type="PROSITE" id="PS50893"/>
    </source>
</evidence>
<keyword evidence="4" id="KW-0547">Nucleotide-binding</keyword>
<feature type="transmembrane region" description="Helical" evidence="8">
    <location>
        <begin position="622"/>
        <end position="640"/>
    </location>
</feature>
<feature type="domain" description="ABC transporter" evidence="9">
    <location>
        <begin position="45"/>
        <end position="289"/>
    </location>
</feature>
<evidence type="ECO:0000256" key="5">
    <source>
        <dbReference type="ARBA" id="ARBA00022840"/>
    </source>
</evidence>
<keyword evidence="11" id="KW-1185">Reference proteome</keyword>
<dbReference type="InterPro" id="IPR027417">
    <property type="entry name" value="P-loop_NTPase"/>
</dbReference>
<dbReference type="Proteomes" id="UP000664859">
    <property type="component" value="Unassembled WGS sequence"/>
</dbReference>
<feature type="transmembrane region" description="Helical" evidence="8">
    <location>
        <begin position="535"/>
        <end position="555"/>
    </location>
</feature>
<comment type="caution">
    <text evidence="10">The sequence shown here is derived from an EMBL/GenBank/DDBJ whole genome shotgun (WGS) entry which is preliminary data.</text>
</comment>
<dbReference type="PROSITE" id="PS50893">
    <property type="entry name" value="ABC_TRANSPORTER_2"/>
    <property type="match status" value="1"/>
</dbReference>
<evidence type="ECO:0000256" key="3">
    <source>
        <dbReference type="ARBA" id="ARBA00022692"/>
    </source>
</evidence>
<sequence>MATATFAAEAELDKLEAAQRDRGPSFGGSKQRVQLAYNVSVSVTIARKKKDKAPARKKQILQDVAGAASPGDLLAIMGPSGSGKTTLLNCLSQRNAYYTGSVTANGARAARAWTARNSGFVQQEDLFIPTLTPREHLNFAATMRMRGDDDAPIKADEARARVEELILDLGLTKCADTLIGGQGSSIRGISGGEKKRLSLATEILGQPPLIFLDEPTSGLDSFMAEVVVSKLRALAAVGRTVLCTIHQPSSDIYEQFTHLHLLAEGRTAYFGPREGAVEHFALLHHPCPPMHNPADHYIRLLSGFHEEGAAEVDKTVLQNILDKYPSTPAAAAARQRAQSLGAPAQVESKEEGAEGGSAAAEGGALMRYCASWRTQLWELYKRTLLMYKREPILTRVRLAQAVVVSVMVGLIFLQLGTAQSDVQGLIGVLFFAILNQSILGLIGVLQVFPLEMPIFLREHGSASYRVDTYFLGRTLAELPIQLIFPAVYGTILYWLVGLPAFADTFFMFLLYVILASNAAISLGYVISALAKDVSIALALGPLVLMPLIIFAGLLINVDSIPAYFLWLSVFSFVQYGFEGVCIIVFDKLPTLECPPTGFCPYPTGASVLDYLSFHMDNKWRNVGILCALILGFRLVAYLALEYRAKRSRSAGY</sequence>
<evidence type="ECO:0000256" key="4">
    <source>
        <dbReference type="ARBA" id="ARBA00022741"/>
    </source>
</evidence>
<dbReference type="InterPro" id="IPR017871">
    <property type="entry name" value="ABC_transporter-like_CS"/>
</dbReference>
<evidence type="ECO:0000256" key="7">
    <source>
        <dbReference type="ARBA" id="ARBA00023136"/>
    </source>
</evidence>
<dbReference type="InterPro" id="IPR003593">
    <property type="entry name" value="AAA+_ATPase"/>
</dbReference>
<dbReference type="AlphaFoldDB" id="A0A836CAQ7"/>
<dbReference type="InterPro" id="IPR003439">
    <property type="entry name" value="ABC_transporter-like_ATP-bd"/>
</dbReference>
<organism evidence="10 11">
    <name type="scientific">Tribonema minus</name>
    <dbReference type="NCBI Taxonomy" id="303371"/>
    <lineage>
        <taxon>Eukaryota</taxon>
        <taxon>Sar</taxon>
        <taxon>Stramenopiles</taxon>
        <taxon>Ochrophyta</taxon>
        <taxon>PX clade</taxon>
        <taxon>Xanthophyceae</taxon>
        <taxon>Tribonematales</taxon>
        <taxon>Tribonemataceae</taxon>
        <taxon>Tribonema</taxon>
    </lineage>
</organism>
<proteinExistence type="predicted"/>
<dbReference type="InterPro" id="IPR050352">
    <property type="entry name" value="ABCG_transporters"/>
</dbReference>
<dbReference type="Gene3D" id="3.40.50.300">
    <property type="entry name" value="P-loop containing nucleotide triphosphate hydrolases"/>
    <property type="match status" value="1"/>
</dbReference>
<dbReference type="GO" id="GO:0005886">
    <property type="term" value="C:plasma membrane"/>
    <property type="evidence" value="ECO:0007669"/>
    <property type="project" value="TreeGrafter"/>
</dbReference>
<dbReference type="Pfam" id="PF01061">
    <property type="entry name" value="ABC2_membrane"/>
    <property type="match status" value="1"/>
</dbReference>
<name>A0A836CAQ7_9STRA</name>
<dbReference type="GO" id="GO:0016887">
    <property type="term" value="F:ATP hydrolysis activity"/>
    <property type="evidence" value="ECO:0007669"/>
    <property type="project" value="InterPro"/>
</dbReference>
<evidence type="ECO:0000256" key="2">
    <source>
        <dbReference type="ARBA" id="ARBA00022448"/>
    </source>
</evidence>
<evidence type="ECO:0000313" key="11">
    <source>
        <dbReference type="Proteomes" id="UP000664859"/>
    </source>
</evidence>
<dbReference type="Pfam" id="PF06422">
    <property type="entry name" value="PDR_CDR"/>
    <property type="match status" value="1"/>
</dbReference>
<dbReference type="EMBL" id="JAFCMP010000514">
    <property type="protein sequence ID" value="KAG5178542.1"/>
    <property type="molecule type" value="Genomic_DNA"/>
</dbReference>
<feature type="transmembrane region" description="Helical" evidence="8">
    <location>
        <begin position="478"/>
        <end position="496"/>
    </location>
</feature>
<keyword evidence="3 8" id="KW-0812">Transmembrane</keyword>
<gene>
    <name evidence="10" type="ORF">JKP88DRAFT_329040</name>
</gene>
<keyword evidence="5" id="KW-0067">ATP-binding</keyword>
<comment type="subcellular location">
    <subcellularLocation>
        <location evidence="1">Membrane</location>
        <topology evidence="1">Multi-pass membrane protein</topology>
    </subcellularLocation>
</comment>
<keyword evidence="2" id="KW-0813">Transport</keyword>
<feature type="transmembrane region" description="Helical" evidence="8">
    <location>
        <begin position="508"/>
        <end position="529"/>
    </location>
</feature>
<dbReference type="SUPFAM" id="SSF52540">
    <property type="entry name" value="P-loop containing nucleoside triphosphate hydrolases"/>
    <property type="match status" value="1"/>
</dbReference>
<feature type="transmembrane region" description="Helical" evidence="8">
    <location>
        <begin position="562"/>
        <end position="585"/>
    </location>
</feature>
<dbReference type="OrthoDB" id="66620at2759"/>
<feature type="transmembrane region" description="Helical" evidence="8">
    <location>
        <begin position="398"/>
        <end position="418"/>
    </location>
</feature>
<keyword evidence="7 8" id="KW-0472">Membrane</keyword>
<protein>
    <submittedName>
        <fullName evidence="10">ABC transmembrane transporter</fullName>
    </submittedName>
</protein>
<dbReference type="PROSITE" id="PS00211">
    <property type="entry name" value="ABC_TRANSPORTER_1"/>
    <property type="match status" value="1"/>
</dbReference>
<evidence type="ECO:0000313" key="10">
    <source>
        <dbReference type="EMBL" id="KAG5178542.1"/>
    </source>
</evidence>
<feature type="transmembrane region" description="Helical" evidence="8">
    <location>
        <begin position="425"/>
        <end position="448"/>
    </location>
</feature>
<dbReference type="InterPro" id="IPR043926">
    <property type="entry name" value="ABCG_dom"/>
</dbReference>
<reference evidence="10" key="1">
    <citation type="submission" date="2021-02" db="EMBL/GenBank/DDBJ databases">
        <title>First Annotated Genome of the Yellow-green Alga Tribonema minus.</title>
        <authorList>
            <person name="Mahan K.M."/>
        </authorList>
    </citation>
    <scope>NUCLEOTIDE SEQUENCE</scope>
    <source>
        <strain evidence="10">UTEX B ZZ1240</strain>
    </source>
</reference>
<keyword evidence="6 8" id="KW-1133">Transmembrane helix</keyword>
<dbReference type="InterPro" id="IPR013525">
    <property type="entry name" value="ABC2_TM"/>
</dbReference>
<dbReference type="Pfam" id="PF00005">
    <property type="entry name" value="ABC_tran"/>
    <property type="match status" value="1"/>
</dbReference>
<dbReference type="SMART" id="SM00382">
    <property type="entry name" value="AAA"/>
    <property type="match status" value="1"/>
</dbReference>